<comment type="caution">
    <text evidence="1">The sequence shown here is derived from an EMBL/GenBank/DDBJ whole genome shotgun (WGS) entry which is preliminary data.</text>
</comment>
<evidence type="ECO:0000313" key="2">
    <source>
        <dbReference type="Proteomes" id="UP000266677"/>
    </source>
</evidence>
<dbReference type="RefSeq" id="WP_120042310.1">
    <property type="nucleotide sequence ID" value="NZ_QZFU01000020.1"/>
</dbReference>
<accession>A0A3A4KMC0</accession>
<dbReference type="EMBL" id="QZFU01000020">
    <property type="protein sequence ID" value="RJO74144.1"/>
    <property type="molecule type" value="Genomic_DNA"/>
</dbReference>
<dbReference type="AlphaFoldDB" id="A0A3A4KMC0"/>
<evidence type="ECO:0000313" key="1">
    <source>
        <dbReference type="EMBL" id="RJO74144.1"/>
    </source>
</evidence>
<organism evidence="1 2">
    <name type="scientific">Nocardia panacis</name>
    <dbReference type="NCBI Taxonomy" id="2340916"/>
    <lineage>
        <taxon>Bacteria</taxon>
        <taxon>Bacillati</taxon>
        <taxon>Actinomycetota</taxon>
        <taxon>Actinomycetes</taxon>
        <taxon>Mycobacteriales</taxon>
        <taxon>Nocardiaceae</taxon>
        <taxon>Nocardia</taxon>
    </lineage>
</organism>
<gene>
    <name evidence="1" type="ORF">D5S18_18500</name>
</gene>
<dbReference type="Proteomes" id="UP000266677">
    <property type="component" value="Unassembled WGS sequence"/>
</dbReference>
<keyword evidence="2" id="KW-1185">Reference proteome</keyword>
<protein>
    <submittedName>
        <fullName evidence="1">Uncharacterized protein</fullName>
    </submittedName>
</protein>
<reference evidence="1 2" key="1">
    <citation type="submission" date="2018-09" db="EMBL/GenBank/DDBJ databases">
        <title>YIM PH21274 draft genome.</title>
        <authorList>
            <person name="Miao C."/>
        </authorList>
    </citation>
    <scope>NUCLEOTIDE SEQUENCE [LARGE SCALE GENOMIC DNA]</scope>
    <source>
        <strain evidence="1 2">YIM PH 21724</strain>
    </source>
</reference>
<sequence>MSTDHRADAVRALRRLPAADVGAETLTGASEATAHALLAIEARLGELLAEQRMANTIAAYEARVIEGDNEYRQARDTVRAVLGLADNPEGRSE</sequence>
<name>A0A3A4KMC0_9NOCA</name>
<dbReference type="OrthoDB" id="9999300at2"/>
<proteinExistence type="predicted"/>